<dbReference type="AlphaFoldDB" id="A0A409VQY8"/>
<dbReference type="Proteomes" id="UP000284706">
    <property type="component" value="Unassembled WGS sequence"/>
</dbReference>
<feature type="non-terminal residue" evidence="1">
    <location>
        <position position="230"/>
    </location>
</feature>
<dbReference type="SUPFAM" id="SSF52047">
    <property type="entry name" value="RNI-like"/>
    <property type="match status" value="1"/>
</dbReference>
<dbReference type="InParanoid" id="A0A409VQY8"/>
<organism evidence="1 2">
    <name type="scientific">Gymnopilus dilepis</name>
    <dbReference type="NCBI Taxonomy" id="231916"/>
    <lineage>
        <taxon>Eukaryota</taxon>
        <taxon>Fungi</taxon>
        <taxon>Dikarya</taxon>
        <taxon>Basidiomycota</taxon>
        <taxon>Agaricomycotina</taxon>
        <taxon>Agaricomycetes</taxon>
        <taxon>Agaricomycetidae</taxon>
        <taxon>Agaricales</taxon>
        <taxon>Agaricineae</taxon>
        <taxon>Hymenogastraceae</taxon>
        <taxon>Gymnopilus</taxon>
    </lineage>
</organism>
<protein>
    <recommendedName>
        <fullName evidence="3">F-box domain-containing protein</fullName>
    </recommendedName>
</protein>
<evidence type="ECO:0000313" key="2">
    <source>
        <dbReference type="Proteomes" id="UP000284706"/>
    </source>
</evidence>
<comment type="caution">
    <text evidence="1">The sequence shown here is derived from an EMBL/GenBank/DDBJ whole genome shotgun (WGS) entry which is preliminary data.</text>
</comment>
<reference evidence="1 2" key="1">
    <citation type="journal article" date="2018" name="Evol. Lett.">
        <title>Horizontal gene cluster transfer increased hallucinogenic mushroom diversity.</title>
        <authorList>
            <person name="Reynolds H.T."/>
            <person name="Vijayakumar V."/>
            <person name="Gluck-Thaler E."/>
            <person name="Korotkin H.B."/>
            <person name="Matheny P.B."/>
            <person name="Slot J.C."/>
        </authorList>
    </citation>
    <scope>NUCLEOTIDE SEQUENCE [LARGE SCALE GENOMIC DNA]</scope>
    <source>
        <strain evidence="1 2">SRW20</strain>
    </source>
</reference>
<dbReference type="EMBL" id="NHYE01005591">
    <property type="protein sequence ID" value="PPQ68643.1"/>
    <property type="molecule type" value="Genomic_DNA"/>
</dbReference>
<evidence type="ECO:0000313" key="1">
    <source>
        <dbReference type="EMBL" id="PPQ68643.1"/>
    </source>
</evidence>
<keyword evidence="2" id="KW-1185">Reference proteome</keyword>
<gene>
    <name evidence="1" type="ORF">CVT26_002927</name>
</gene>
<evidence type="ECO:0008006" key="3">
    <source>
        <dbReference type="Google" id="ProtNLM"/>
    </source>
</evidence>
<accession>A0A409VQY8</accession>
<dbReference type="Gene3D" id="3.80.10.10">
    <property type="entry name" value="Ribonuclease Inhibitor"/>
    <property type="match status" value="1"/>
</dbReference>
<proteinExistence type="predicted"/>
<dbReference type="InterPro" id="IPR032675">
    <property type="entry name" value="LRR_dom_sf"/>
</dbReference>
<name>A0A409VQY8_9AGAR</name>
<sequence length="230" mass="26557">MLPQEVKEEILTYLWDDKRSLKRCALTARAFVDPAQKLLLAKIALQAPFEFSRKTKQSKFTASRFEKLLKSKPRICQYVEHLEIHDTDGEWLPKDASVLRILPLLVKLKALDVEYNKFSMQRPGMLPASFFTAVLSAIHRPCFEYLSLSEFPKELIKHGQHLTHLSFCEFTSQKLSPISCSNCTAKLSLDSLNIRYLPDGYQQESFLQTLRNNIEIKKIRRLFASATDSM</sequence>
<dbReference type="OrthoDB" id="2977329at2759"/>